<evidence type="ECO:0000313" key="3">
    <source>
        <dbReference type="Proteomes" id="UP000000702"/>
    </source>
</evidence>
<dbReference type="Proteomes" id="UP000000702">
    <property type="component" value="Unassembled WGS sequence"/>
</dbReference>
<dbReference type="VEuPathDB" id="TriTrypDB:TcIL3000_0_24040"/>
<feature type="compositionally biased region" description="Polar residues" evidence="1">
    <location>
        <begin position="83"/>
        <end position="106"/>
    </location>
</feature>
<reference evidence="2 3" key="2">
    <citation type="journal article" date="2012" name="Proc. Natl. Acad. Sci. U.S.A.">
        <title>Antigenic diversity is generated by distinct evolutionary mechanisms in African trypanosome species.</title>
        <authorList>
            <person name="Jackson A.P."/>
            <person name="Berry A."/>
            <person name="Aslett M."/>
            <person name="Allison H.C."/>
            <person name="Burton P."/>
            <person name="Vavrova-Anderson J."/>
            <person name="Brown R."/>
            <person name="Browne H."/>
            <person name="Corton N."/>
            <person name="Hauser H."/>
            <person name="Gamble J."/>
            <person name="Gilderthorp R."/>
            <person name="Marcello L."/>
            <person name="McQuillan J."/>
            <person name="Otto T.D."/>
            <person name="Quail M.A."/>
            <person name="Sanders M.J."/>
            <person name="van Tonder A."/>
            <person name="Ginger M.L."/>
            <person name="Field M.C."/>
            <person name="Barry J.D."/>
            <person name="Hertz-Fowler C."/>
            <person name="Berriman M."/>
        </authorList>
    </citation>
    <scope>NUCLEOTIDE SEQUENCE [LARGE SCALE GENOMIC DNA]</scope>
    <source>
        <strain evidence="2 3">IL3000</strain>
    </source>
</reference>
<comment type="caution">
    <text evidence="2">The sequence shown here is derived from an EMBL/GenBank/DDBJ whole genome shotgun (WGS) entry which is preliminary data.</text>
</comment>
<organism evidence="2 3">
    <name type="scientific">Trypanosoma congolense (strain IL3000)</name>
    <dbReference type="NCBI Taxonomy" id="1068625"/>
    <lineage>
        <taxon>Eukaryota</taxon>
        <taxon>Discoba</taxon>
        <taxon>Euglenozoa</taxon>
        <taxon>Kinetoplastea</taxon>
        <taxon>Metakinetoplastina</taxon>
        <taxon>Trypanosomatida</taxon>
        <taxon>Trypanosomatidae</taxon>
        <taxon>Trypanosoma</taxon>
        <taxon>Nannomonas</taxon>
    </lineage>
</organism>
<accession>F9WJT9</accession>
<protein>
    <submittedName>
        <fullName evidence="2">WGS project CAEQ00000000 data, annotated contig 949</fullName>
    </submittedName>
</protein>
<dbReference type="AlphaFoldDB" id="F9WJT9"/>
<evidence type="ECO:0000256" key="1">
    <source>
        <dbReference type="SAM" id="MobiDB-lite"/>
    </source>
</evidence>
<keyword evidence="3" id="KW-1185">Reference proteome</keyword>
<sequence length="232" mass="25712">MSNFQESEHGASDMLVRWSGSSQVVSNRITDNGISSCSDGPEGEEFEAKRHIPSSIVLPCEALCMERNLMWAAEVSSSDLTEQVAPSRSVSPASQNVRENSVGATTSRKKGAASNEECYCSTQRDALSIYCENVQEQTLGSETMSLCTERGRERDTLTQPFYVIPAAEGNPDTDSVFYPPTSTYLEPLPVHDTRPRTGLRRHFDPEMYNGMLRDAHENALSLIVQRYGAYLE</sequence>
<evidence type="ECO:0000313" key="2">
    <source>
        <dbReference type="EMBL" id="CCD17597.1"/>
    </source>
</evidence>
<proteinExistence type="predicted"/>
<reference evidence="3" key="1">
    <citation type="submission" date="2011-07" db="EMBL/GenBank/DDBJ databases">
        <title>Divergent evolution of antigenic variation in African trypanosomes.</title>
        <authorList>
            <person name="Jackson A.P."/>
            <person name="Berry A."/>
            <person name="Allison H.C."/>
            <person name="Burton P."/>
            <person name="Anderson J."/>
            <person name="Aslett M."/>
            <person name="Brown R."/>
            <person name="Corton N."/>
            <person name="Harris D."/>
            <person name="Hauser H."/>
            <person name="Gamble J."/>
            <person name="Gilderthorp R."/>
            <person name="McQuillan J."/>
            <person name="Quail M.A."/>
            <person name="Sanders M."/>
            <person name="Van Tonder A."/>
            <person name="Ginger M.L."/>
            <person name="Donelson J.E."/>
            <person name="Field M.C."/>
            <person name="Barry J.D."/>
            <person name="Berriman M."/>
            <person name="Hertz-Fowler C."/>
        </authorList>
    </citation>
    <scope>NUCLEOTIDE SEQUENCE [LARGE SCALE GENOMIC DNA]</scope>
    <source>
        <strain evidence="3">IL3000</strain>
    </source>
</reference>
<dbReference type="EMBL" id="CAEQ01002769">
    <property type="protein sequence ID" value="CCD17597.1"/>
    <property type="molecule type" value="Genomic_DNA"/>
</dbReference>
<feature type="region of interest" description="Disordered" evidence="1">
    <location>
        <begin position="83"/>
        <end position="108"/>
    </location>
</feature>
<name>F9WJT9_TRYCI</name>
<gene>
    <name evidence="2" type="ORF">TCIL3000_0_24040</name>
</gene>